<evidence type="ECO:0000259" key="8">
    <source>
        <dbReference type="PROSITE" id="PS50011"/>
    </source>
</evidence>
<proteinExistence type="predicted"/>
<dbReference type="Pfam" id="PF00069">
    <property type="entry name" value="Pkinase"/>
    <property type="match status" value="1"/>
</dbReference>
<feature type="binding site" evidence="7">
    <location>
        <position position="101"/>
    </location>
    <ligand>
        <name>ATP</name>
        <dbReference type="ChEBI" id="CHEBI:30616"/>
    </ligand>
</feature>
<evidence type="ECO:0000256" key="7">
    <source>
        <dbReference type="PIRSR" id="PIRSR630616-2"/>
    </source>
</evidence>
<dbReference type="GO" id="GO:0004674">
    <property type="term" value="F:protein serine/threonine kinase activity"/>
    <property type="evidence" value="ECO:0007669"/>
    <property type="project" value="UniProtKB-KW"/>
</dbReference>
<feature type="binding site" evidence="7">
    <location>
        <begin position="224"/>
        <end position="225"/>
    </location>
    <ligand>
        <name>ATP</name>
        <dbReference type="ChEBI" id="CHEBI:30616"/>
    </ligand>
</feature>
<evidence type="ECO:0000256" key="5">
    <source>
        <dbReference type="ARBA" id="ARBA00022840"/>
    </source>
</evidence>
<gene>
    <name evidence="9" type="ORF">JKP88DRAFT_346798</name>
</gene>
<evidence type="ECO:0000256" key="2">
    <source>
        <dbReference type="ARBA" id="ARBA00022679"/>
    </source>
</evidence>
<keyword evidence="1" id="KW-0723">Serine/threonine-protein kinase</keyword>
<evidence type="ECO:0000256" key="4">
    <source>
        <dbReference type="ARBA" id="ARBA00022777"/>
    </source>
</evidence>
<evidence type="ECO:0000313" key="10">
    <source>
        <dbReference type="Proteomes" id="UP000664859"/>
    </source>
</evidence>
<evidence type="ECO:0000256" key="1">
    <source>
        <dbReference type="ARBA" id="ARBA00022527"/>
    </source>
</evidence>
<keyword evidence="2" id="KW-0808">Transferase</keyword>
<dbReference type="InterPro" id="IPR000719">
    <property type="entry name" value="Prot_kinase_dom"/>
</dbReference>
<feature type="domain" description="Protein kinase" evidence="8">
    <location>
        <begin position="59"/>
        <end position="404"/>
    </location>
</feature>
<dbReference type="InterPro" id="IPR030616">
    <property type="entry name" value="Aur-like"/>
</dbReference>
<keyword evidence="5 7" id="KW-0067">ATP-binding</keyword>
<reference evidence="9" key="1">
    <citation type="submission" date="2021-02" db="EMBL/GenBank/DDBJ databases">
        <title>First Annotated Genome of the Yellow-green Alga Tribonema minus.</title>
        <authorList>
            <person name="Mahan K.M."/>
        </authorList>
    </citation>
    <scope>NUCLEOTIDE SEQUENCE</scope>
    <source>
        <strain evidence="9">UTEX B ZZ1240</strain>
    </source>
</reference>
<sequence>MAAVEPQTVVIIEAPPFPVPVFEPCLVLPASPPGLIENRQGSLEVIAGKELRARGGRGWEMIRYKMDCIHGCVLEARGFNVTLGAGGRAVRTYDDRRAAVKVLFKGSLAKPHAENPMDEIAAMQLIAARGGHPNILPITAALEDTTALYLITPYCDGGDLFDYVCMNGGLSEDERLESEHPEAVRARELPPLTRARPLFRQLAEALAFLQREDIAVVHRDMSLENVLAISVDPSAAGTMSSWVLQLVVHDGGSLFVMDFGMSVRLPPPPSADARALIAPQSQRGKAKYMSPEVFAEAPFDAKADIWALGVMLYTMLQYSQPYSRPHPSDARFHAIAVLHSDARFHAIAVLHPYARFHAIAVLHELERCVSRPLTRDALHLIQWCMVATPALRPTVAQILGHPWLTRQ</sequence>
<name>A0A835YRG4_9STRA</name>
<evidence type="ECO:0000256" key="6">
    <source>
        <dbReference type="PIRSR" id="PIRSR630616-1"/>
    </source>
</evidence>
<dbReference type="AlphaFoldDB" id="A0A835YRG4"/>
<evidence type="ECO:0000256" key="3">
    <source>
        <dbReference type="ARBA" id="ARBA00022741"/>
    </source>
</evidence>
<dbReference type="OrthoDB" id="541276at2759"/>
<keyword evidence="10" id="KW-1185">Reference proteome</keyword>
<feature type="binding site" evidence="7">
    <location>
        <position position="258"/>
    </location>
    <ligand>
        <name>ATP</name>
        <dbReference type="ChEBI" id="CHEBI:30616"/>
    </ligand>
</feature>
<dbReference type="Gene3D" id="1.10.510.10">
    <property type="entry name" value="Transferase(Phosphotransferase) domain 1"/>
    <property type="match status" value="1"/>
</dbReference>
<dbReference type="EMBL" id="JAFCMP010000445">
    <property type="protein sequence ID" value="KAG5179804.1"/>
    <property type="molecule type" value="Genomic_DNA"/>
</dbReference>
<dbReference type="SUPFAM" id="SSF56112">
    <property type="entry name" value="Protein kinase-like (PK-like)"/>
    <property type="match status" value="1"/>
</dbReference>
<dbReference type="PANTHER" id="PTHR24350">
    <property type="entry name" value="SERINE/THREONINE-PROTEIN KINASE IAL-RELATED"/>
    <property type="match status" value="1"/>
</dbReference>
<dbReference type="InterPro" id="IPR011009">
    <property type="entry name" value="Kinase-like_dom_sf"/>
</dbReference>
<dbReference type="PROSITE" id="PS50011">
    <property type="entry name" value="PROTEIN_KINASE_DOM"/>
    <property type="match status" value="1"/>
</dbReference>
<feature type="active site" description="Proton acceptor" evidence="6">
    <location>
        <position position="220"/>
    </location>
</feature>
<protein>
    <submittedName>
        <fullName evidence="9">Kinase-like domain-containing protein</fullName>
    </submittedName>
</protein>
<accession>A0A835YRG4</accession>
<organism evidence="9 10">
    <name type="scientific">Tribonema minus</name>
    <dbReference type="NCBI Taxonomy" id="303371"/>
    <lineage>
        <taxon>Eukaryota</taxon>
        <taxon>Sar</taxon>
        <taxon>Stramenopiles</taxon>
        <taxon>Ochrophyta</taxon>
        <taxon>PX clade</taxon>
        <taxon>Xanthophyceae</taxon>
        <taxon>Tribonematales</taxon>
        <taxon>Tribonemataceae</taxon>
        <taxon>Tribonema</taxon>
    </lineage>
</organism>
<dbReference type="Proteomes" id="UP000664859">
    <property type="component" value="Unassembled WGS sequence"/>
</dbReference>
<keyword evidence="4 9" id="KW-0418">Kinase</keyword>
<comment type="caution">
    <text evidence="9">The sequence shown here is derived from an EMBL/GenBank/DDBJ whole genome shotgun (WGS) entry which is preliminary data.</text>
</comment>
<keyword evidence="3 7" id="KW-0547">Nucleotide-binding</keyword>
<dbReference type="Gene3D" id="3.30.200.20">
    <property type="entry name" value="Phosphorylase Kinase, domain 1"/>
    <property type="match status" value="1"/>
</dbReference>
<dbReference type="GO" id="GO:0005524">
    <property type="term" value="F:ATP binding"/>
    <property type="evidence" value="ECO:0007669"/>
    <property type="project" value="UniProtKB-KW"/>
</dbReference>
<evidence type="ECO:0000313" key="9">
    <source>
        <dbReference type="EMBL" id="KAG5179804.1"/>
    </source>
</evidence>